<evidence type="ECO:0000256" key="1">
    <source>
        <dbReference type="ARBA" id="ARBA00004141"/>
    </source>
</evidence>
<dbReference type="Proteomes" id="UP000188318">
    <property type="component" value="Unassembled WGS sequence"/>
</dbReference>
<gene>
    <name evidence="10" type="ORF">ASPCADRAFT_210136</name>
</gene>
<evidence type="ECO:0000259" key="9">
    <source>
        <dbReference type="Pfam" id="PF13813"/>
    </source>
</evidence>
<evidence type="ECO:0000256" key="8">
    <source>
        <dbReference type="SAM" id="Phobius"/>
    </source>
</evidence>
<dbReference type="VEuPathDB" id="FungiDB:ASPCADRAFT_210136"/>
<keyword evidence="7 8" id="KW-0472">Membrane</keyword>
<evidence type="ECO:0000313" key="10">
    <source>
        <dbReference type="EMBL" id="OOF92906.1"/>
    </source>
</evidence>
<feature type="domain" description="Wax synthase" evidence="9">
    <location>
        <begin position="261"/>
        <end position="346"/>
    </location>
</feature>
<dbReference type="STRING" id="602072.A0A1R3REI9"/>
<name>A0A1R3REI9_ASPC5</name>
<dbReference type="PANTHER" id="PTHR31595">
    <property type="entry name" value="LONG-CHAIN-ALCOHOL O-FATTY-ACYLTRANSFERASE 3-RELATED"/>
    <property type="match status" value="1"/>
</dbReference>
<feature type="transmembrane region" description="Helical" evidence="8">
    <location>
        <begin position="311"/>
        <end position="330"/>
    </location>
</feature>
<sequence length="424" mass="47438">MLTLPLLVVALFLQVKFPLLPGLRDFLYGLILLSACSAIFYPPESRDFIRYTNAFLSTSLLIRAVELLFVRNLSHVRHLQKVSYLSSSPLYAWEPISPTLGLKRFLQVCDLAINPRAIGWSYGSPKYQPPLQKVDAPDNTNGCISECQNIALVAEGDRFSFLTSKLCRFVVAYVLIDSYQAAIGRNYPSVCEGIEAFLTGVLGIQASPATSEMLMQLCILPTVSWMISYAFVDGTHAAGGMFSVGILRIISPQIAGEPWMYPPVFGALRYMFTFSLRDIWGKMWHDLCRRPFLALSLAVIPDSCPVGLKRFLVVCVSFAVSGIVHSAGTYAVSKNWFAVGMMMFFFCSLPFCIAVQQIISEQILPRTLPRNSSVSRSVIWLFDAAFIMAWGHYTSPWYLKYSKLPEAMASIPLPFSLWKTLFNV</sequence>
<keyword evidence="5 8" id="KW-0812">Transmembrane</keyword>
<dbReference type="OMA" id="PWMYPPV"/>
<dbReference type="GO" id="GO:0016020">
    <property type="term" value="C:membrane"/>
    <property type="evidence" value="ECO:0007669"/>
    <property type="project" value="UniProtKB-SubCell"/>
</dbReference>
<comment type="similarity">
    <text evidence="3">Belongs to the wax synthase family.</text>
</comment>
<reference evidence="11" key="1">
    <citation type="journal article" date="2017" name="Genome Biol.">
        <title>Comparative genomics reveals high biological diversity and specific adaptations in the industrially and medically important fungal genus Aspergillus.</title>
        <authorList>
            <person name="de Vries R.P."/>
            <person name="Riley R."/>
            <person name="Wiebenga A."/>
            <person name="Aguilar-Osorio G."/>
            <person name="Amillis S."/>
            <person name="Uchima C.A."/>
            <person name="Anderluh G."/>
            <person name="Asadollahi M."/>
            <person name="Askin M."/>
            <person name="Barry K."/>
            <person name="Battaglia E."/>
            <person name="Bayram O."/>
            <person name="Benocci T."/>
            <person name="Braus-Stromeyer S.A."/>
            <person name="Caldana C."/>
            <person name="Canovas D."/>
            <person name="Cerqueira G.C."/>
            <person name="Chen F."/>
            <person name="Chen W."/>
            <person name="Choi C."/>
            <person name="Clum A."/>
            <person name="Dos Santos R.A."/>
            <person name="Damasio A.R."/>
            <person name="Diallinas G."/>
            <person name="Emri T."/>
            <person name="Fekete E."/>
            <person name="Flipphi M."/>
            <person name="Freyberg S."/>
            <person name="Gallo A."/>
            <person name="Gournas C."/>
            <person name="Habgood R."/>
            <person name="Hainaut M."/>
            <person name="Harispe M.L."/>
            <person name="Henrissat B."/>
            <person name="Hilden K.S."/>
            <person name="Hope R."/>
            <person name="Hossain A."/>
            <person name="Karabika E."/>
            <person name="Karaffa L."/>
            <person name="Karanyi Z."/>
            <person name="Krasevec N."/>
            <person name="Kuo A."/>
            <person name="Kusch H."/>
            <person name="LaButti K."/>
            <person name="Lagendijk E.L."/>
            <person name="Lapidus A."/>
            <person name="Levasseur A."/>
            <person name="Lindquist E."/>
            <person name="Lipzen A."/>
            <person name="Logrieco A.F."/>
            <person name="MacCabe A."/>
            <person name="Maekelae M.R."/>
            <person name="Malavazi I."/>
            <person name="Melin P."/>
            <person name="Meyer V."/>
            <person name="Mielnichuk N."/>
            <person name="Miskei M."/>
            <person name="Molnar A.P."/>
            <person name="Mule G."/>
            <person name="Ngan C.Y."/>
            <person name="Orejas M."/>
            <person name="Orosz E."/>
            <person name="Ouedraogo J.P."/>
            <person name="Overkamp K.M."/>
            <person name="Park H.-S."/>
            <person name="Perrone G."/>
            <person name="Piumi F."/>
            <person name="Punt P.J."/>
            <person name="Ram A.F."/>
            <person name="Ramon A."/>
            <person name="Rauscher S."/>
            <person name="Record E."/>
            <person name="Riano-Pachon D.M."/>
            <person name="Robert V."/>
            <person name="Roehrig J."/>
            <person name="Ruller R."/>
            <person name="Salamov A."/>
            <person name="Salih N.S."/>
            <person name="Samson R.A."/>
            <person name="Sandor E."/>
            <person name="Sanguinetti M."/>
            <person name="Schuetze T."/>
            <person name="Sepcic K."/>
            <person name="Shelest E."/>
            <person name="Sherlock G."/>
            <person name="Sophianopoulou V."/>
            <person name="Squina F.M."/>
            <person name="Sun H."/>
            <person name="Susca A."/>
            <person name="Todd R.B."/>
            <person name="Tsang A."/>
            <person name="Unkles S.E."/>
            <person name="van de Wiele N."/>
            <person name="van Rossen-Uffink D."/>
            <person name="Oliveira J.V."/>
            <person name="Vesth T.C."/>
            <person name="Visser J."/>
            <person name="Yu J.-H."/>
            <person name="Zhou M."/>
            <person name="Andersen M.R."/>
            <person name="Archer D.B."/>
            <person name="Baker S.E."/>
            <person name="Benoit I."/>
            <person name="Brakhage A.A."/>
            <person name="Braus G.H."/>
            <person name="Fischer R."/>
            <person name="Frisvad J.C."/>
            <person name="Goldman G.H."/>
            <person name="Houbraken J."/>
            <person name="Oakley B."/>
            <person name="Pocsi I."/>
            <person name="Scazzocchio C."/>
            <person name="Seiboth B."/>
            <person name="vanKuyk P.A."/>
            <person name="Wortman J."/>
            <person name="Dyer P.S."/>
            <person name="Grigoriev I.V."/>
        </authorList>
    </citation>
    <scope>NUCLEOTIDE SEQUENCE [LARGE SCALE GENOMIC DNA]</scope>
    <source>
        <strain evidence="11">ITEM 5010</strain>
    </source>
</reference>
<evidence type="ECO:0000256" key="6">
    <source>
        <dbReference type="ARBA" id="ARBA00022989"/>
    </source>
</evidence>
<evidence type="ECO:0000256" key="2">
    <source>
        <dbReference type="ARBA" id="ARBA00005179"/>
    </source>
</evidence>
<feature type="transmembrane region" description="Helical" evidence="8">
    <location>
        <begin position="377"/>
        <end position="393"/>
    </location>
</feature>
<dbReference type="PANTHER" id="PTHR31595:SF57">
    <property type="entry name" value="OS04G0481900 PROTEIN"/>
    <property type="match status" value="1"/>
</dbReference>
<dbReference type="EMBL" id="KV907506">
    <property type="protein sequence ID" value="OOF92906.1"/>
    <property type="molecule type" value="Genomic_DNA"/>
</dbReference>
<dbReference type="InterPro" id="IPR032805">
    <property type="entry name" value="Wax_synthase_dom"/>
</dbReference>
<evidence type="ECO:0000256" key="7">
    <source>
        <dbReference type="ARBA" id="ARBA00023136"/>
    </source>
</evidence>
<evidence type="ECO:0000256" key="3">
    <source>
        <dbReference type="ARBA" id="ARBA00007282"/>
    </source>
</evidence>
<comment type="subcellular location">
    <subcellularLocation>
        <location evidence="1">Membrane</location>
        <topology evidence="1">Multi-pass membrane protein</topology>
    </subcellularLocation>
</comment>
<dbReference type="AlphaFoldDB" id="A0A1R3REI9"/>
<keyword evidence="4" id="KW-0808">Transferase</keyword>
<dbReference type="OrthoDB" id="1077582at2759"/>
<proteinExistence type="inferred from homology"/>
<feature type="transmembrane region" description="Helical" evidence="8">
    <location>
        <begin position="336"/>
        <end position="356"/>
    </location>
</feature>
<comment type="pathway">
    <text evidence="2">Secondary metabolite biosynthesis.</text>
</comment>
<dbReference type="InterPro" id="IPR044851">
    <property type="entry name" value="Wax_synthase"/>
</dbReference>
<keyword evidence="6 8" id="KW-1133">Transmembrane helix</keyword>
<dbReference type="GO" id="GO:0006629">
    <property type="term" value="P:lipid metabolic process"/>
    <property type="evidence" value="ECO:0007669"/>
    <property type="project" value="InterPro"/>
</dbReference>
<evidence type="ECO:0000313" key="11">
    <source>
        <dbReference type="Proteomes" id="UP000188318"/>
    </source>
</evidence>
<organism evidence="10 11">
    <name type="scientific">Aspergillus carbonarius (strain ITEM 5010)</name>
    <dbReference type="NCBI Taxonomy" id="602072"/>
    <lineage>
        <taxon>Eukaryota</taxon>
        <taxon>Fungi</taxon>
        <taxon>Dikarya</taxon>
        <taxon>Ascomycota</taxon>
        <taxon>Pezizomycotina</taxon>
        <taxon>Eurotiomycetes</taxon>
        <taxon>Eurotiomycetidae</taxon>
        <taxon>Eurotiales</taxon>
        <taxon>Aspergillaceae</taxon>
        <taxon>Aspergillus</taxon>
        <taxon>Aspergillus subgen. Circumdati</taxon>
    </lineage>
</organism>
<accession>A0A1R3REI9</accession>
<evidence type="ECO:0000256" key="4">
    <source>
        <dbReference type="ARBA" id="ARBA00022679"/>
    </source>
</evidence>
<dbReference type="GO" id="GO:0008374">
    <property type="term" value="F:O-acyltransferase activity"/>
    <property type="evidence" value="ECO:0007669"/>
    <property type="project" value="InterPro"/>
</dbReference>
<feature type="transmembrane region" description="Helical" evidence="8">
    <location>
        <begin position="26"/>
        <end position="43"/>
    </location>
</feature>
<keyword evidence="11" id="KW-1185">Reference proteome</keyword>
<dbReference type="Pfam" id="PF13813">
    <property type="entry name" value="MBOAT_2"/>
    <property type="match status" value="1"/>
</dbReference>
<protein>
    <recommendedName>
        <fullName evidence="9">Wax synthase domain-containing protein</fullName>
    </recommendedName>
</protein>
<evidence type="ECO:0000256" key="5">
    <source>
        <dbReference type="ARBA" id="ARBA00022692"/>
    </source>
</evidence>